<evidence type="ECO:0000313" key="3">
    <source>
        <dbReference type="Proteomes" id="UP001596096"/>
    </source>
</evidence>
<dbReference type="EMBL" id="JBHSNW010000046">
    <property type="protein sequence ID" value="MFC5822043.1"/>
    <property type="molecule type" value="Genomic_DNA"/>
</dbReference>
<dbReference type="PANTHER" id="PTHR35525:SF3">
    <property type="entry name" value="BLL6575 PROTEIN"/>
    <property type="match status" value="1"/>
</dbReference>
<name>A0ABW1C8M8_9ACTN</name>
<evidence type="ECO:0000313" key="2">
    <source>
        <dbReference type="EMBL" id="MFC5822043.1"/>
    </source>
</evidence>
<dbReference type="RefSeq" id="WP_246641312.1">
    <property type="nucleotide sequence ID" value="NZ_JAHKRN010000078.1"/>
</dbReference>
<dbReference type="Pfam" id="PF11706">
    <property type="entry name" value="zf-CGNR"/>
    <property type="match status" value="1"/>
</dbReference>
<proteinExistence type="predicted"/>
<dbReference type="InterPro" id="IPR023286">
    <property type="entry name" value="ABATE_dom_sf"/>
</dbReference>
<dbReference type="Proteomes" id="UP001596096">
    <property type="component" value="Unassembled WGS sequence"/>
</dbReference>
<comment type="caution">
    <text evidence="2">The sequence shown here is derived from an EMBL/GenBank/DDBJ whole genome shotgun (WGS) entry which is preliminary data.</text>
</comment>
<dbReference type="Pfam" id="PF07336">
    <property type="entry name" value="ABATE"/>
    <property type="match status" value="1"/>
</dbReference>
<feature type="domain" description="Zinc finger CGNR" evidence="1">
    <location>
        <begin position="138"/>
        <end position="177"/>
    </location>
</feature>
<gene>
    <name evidence="2" type="ORF">ACFPUY_43775</name>
</gene>
<accession>A0ABW1C8M8</accession>
<keyword evidence="3" id="KW-1185">Reference proteome</keyword>
<organism evidence="2 3">
    <name type="scientific">Nonomuraea harbinensis</name>
    <dbReference type="NCBI Taxonomy" id="1286938"/>
    <lineage>
        <taxon>Bacteria</taxon>
        <taxon>Bacillati</taxon>
        <taxon>Actinomycetota</taxon>
        <taxon>Actinomycetes</taxon>
        <taxon>Streptosporangiales</taxon>
        <taxon>Streptosporangiaceae</taxon>
        <taxon>Nonomuraea</taxon>
    </lineage>
</organism>
<dbReference type="InterPro" id="IPR010852">
    <property type="entry name" value="ABATE"/>
</dbReference>
<sequence length="185" mass="20032">MELVGNCLCLDFANTVARRPEGHGDRLTTMDGLLTWAQAAGVLPPDFAGGGGVALGDAIELRESVYRTFSAVAARRHPDPDDVSVIMNTYAEALCSASLHREGDGHVLRWPGERSARAVLWPVAASAGRLLLEGPLNRVGECPSCGWLFLDTTRNGSRRWCSMAMCGNQVKSRRYYAAKTTHRGS</sequence>
<dbReference type="InterPro" id="IPR021005">
    <property type="entry name" value="Znf_CGNR"/>
</dbReference>
<evidence type="ECO:0000259" key="1">
    <source>
        <dbReference type="Pfam" id="PF11706"/>
    </source>
</evidence>
<dbReference type="SUPFAM" id="SSF160904">
    <property type="entry name" value="Jann2411-like"/>
    <property type="match status" value="1"/>
</dbReference>
<reference evidence="3" key="1">
    <citation type="journal article" date="2019" name="Int. J. Syst. Evol. Microbiol.">
        <title>The Global Catalogue of Microorganisms (GCM) 10K type strain sequencing project: providing services to taxonomists for standard genome sequencing and annotation.</title>
        <authorList>
            <consortium name="The Broad Institute Genomics Platform"/>
            <consortium name="The Broad Institute Genome Sequencing Center for Infectious Disease"/>
            <person name="Wu L."/>
            <person name="Ma J."/>
        </authorList>
    </citation>
    <scope>NUCLEOTIDE SEQUENCE [LARGE SCALE GENOMIC DNA]</scope>
    <source>
        <strain evidence="3">CGMCC 4.7106</strain>
    </source>
</reference>
<protein>
    <submittedName>
        <fullName evidence="2">CGNR zinc finger domain-containing protein</fullName>
    </submittedName>
</protein>
<dbReference type="PANTHER" id="PTHR35525">
    <property type="entry name" value="BLL6575 PROTEIN"/>
    <property type="match status" value="1"/>
</dbReference>
<dbReference type="Gene3D" id="1.10.3300.10">
    <property type="entry name" value="Jann2411-like domain"/>
    <property type="match status" value="1"/>
</dbReference>